<dbReference type="Pfam" id="PF00144">
    <property type="entry name" value="Beta-lactamase"/>
    <property type="match status" value="1"/>
</dbReference>
<evidence type="ECO:0000313" key="2">
    <source>
        <dbReference type="EMBL" id="WZN40739.1"/>
    </source>
</evidence>
<evidence type="ECO:0000259" key="1">
    <source>
        <dbReference type="Pfam" id="PF00144"/>
    </source>
</evidence>
<sequence>MSKKISLGDRLSRFYPSLPAGDSITIRHLLTHTSGLYVYNNDFSMPTHTEEAMIRFLAGRPLEFAPGSKWRYCNTGYYLLGFIIEKLTGITYANALKTFIFDPLGMRHSGLDFKSLSASGKATGYRHLYPDSGREASLYAHEELRSSGGVWSTAGDVLKFHNGMQQFKLISDTSTSGAYTPFKNQYGYGWFIDTAMGTTAVSHSGGAAGFRTLLVRIPATNTCIILLANAENIDLAPIKDQILLVLAGRTHHLPRNEEMADEQLAAIAGTYALEPGRFLYVTRIHHRLTAQVSRQQAVLLLAAENYRFNVDGMDGHLEFPPGVGGTHDSVKLYRKNKIYSGAKVNATWGITGSATPNGWDGPDIPLHEVAGQPGKWRCENALLKTGRLKFRFNNDWTFSLGSKSAQDLTEDGNDIPVSAGTFTVVLDLTDSARPEFSLIPATR</sequence>
<dbReference type="GO" id="GO:0016787">
    <property type="term" value="F:hydrolase activity"/>
    <property type="evidence" value="ECO:0007669"/>
    <property type="project" value="UniProtKB-KW"/>
</dbReference>
<organism evidence="2 3">
    <name type="scientific">Chitinophaga pollutisoli</name>
    <dbReference type="NCBI Taxonomy" id="3133966"/>
    <lineage>
        <taxon>Bacteria</taxon>
        <taxon>Pseudomonadati</taxon>
        <taxon>Bacteroidota</taxon>
        <taxon>Chitinophagia</taxon>
        <taxon>Chitinophagales</taxon>
        <taxon>Chitinophagaceae</taxon>
        <taxon>Chitinophaga</taxon>
    </lineage>
</organism>
<dbReference type="PANTHER" id="PTHR46825:SF9">
    <property type="entry name" value="BETA-LACTAMASE-RELATED DOMAIN-CONTAINING PROTEIN"/>
    <property type="match status" value="1"/>
</dbReference>
<name>A0ABZ2YMT6_9BACT</name>
<dbReference type="EMBL" id="CP149822">
    <property type="protein sequence ID" value="WZN40739.1"/>
    <property type="molecule type" value="Genomic_DNA"/>
</dbReference>
<protein>
    <submittedName>
        <fullName evidence="2">Serine hydrolase</fullName>
    </submittedName>
</protein>
<dbReference type="Gene3D" id="2.60.40.3620">
    <property type="match status" value="1"/>
</dbReference>
<dbReference type="Proteomes" id="UP001485459">
    <property type="component" value="Chromosome"/>
</dbReference>
<keyword evidence="3" id="KW-1185">Reference proteome</keyword>
<keyword evidence="2" id="KW-0378">Hydrolase</keyword>
<dbReference type="SUPFAM" id="SSF56601">
    <property type="entry name" value="beta-lactamase/transpeptidase-like"/>
    <property type="match status" value="1"/>
</dbReference>
<accession>A0ABZ2YMT6</accession>
<dbReference type="InterPro" id="IPR012338">
    <property type="entry name" value="Beta-lactam/transpept-like"/>
</dbReference>
<evidence type="ECO:0000313" key="3">
    <source>
        <dbReference type="Proteomes" id="UP001485459"/>
    </source>
</evidence>
<dbReference type="Gene3D" id="3.40.710.10">
    <property type="entry name" value="DD-peptidase/beta-lactamase superfamily"/>
    <property type="match status" value="1"/>
</dbReference>
<dbReference type="CDD" id="cd12956">
    <property type="entry name" value="CBM_SusE-F_like"/>
    <property type="match status" value="1"/>
</dbReference>
<proteinExistence type="predicted"/>
<gene>
    <name evidence="2" type="ORF">WJU16_22510</name>
</gene>
<dbReference type="PANTHER" id="PTHR46825">
    <property type="entry name" value="D-ALANYL-D-ALANINE-CARBOXYPEPTIDASE/ENDOPEPTIDASE AMPH"/>
    <property type="match status" value="1"/>
</dbReference>
<dbReference type="InterPro" id="IPR001466">
    <property type="entry name" value="Beta-lactam-related"/>
</dbReference>
<reference evidence="3" key="1">
    <citation type="submission" date="2024-03" db="EMBL/GenBank/DDBJ databases">
        <title>Chitinophaga horti sp. nov., isolated from garden soil.</title>
        <authorList>
            <person name="Lee D.S."/>
            <person name="Han D.M."/>
            <person name="Baek J.H."/>
            <person name="Choi D.G."/>
            <person name="Jeon J.H."/>
            <person name="Jeon C.O."/>
        </authorList>
    </citation>
    <scope>NUCLEOTIDE SEQUENCE [LARGE SCALE GENOMIC DNA]</scope>
    <source>
        <strain evidence="3">GPA1</strain>
    </source>
</reference>
<dbReference type="InterPro" id="IPR050491">
    <property type="entry name" value="AmpC-like"/>
</dbReference>
<feature type="domain" description="Beta-lactamase-related" evidence="1">
    <location>
        <begin position="3"/>
        <end position="232"/>
    </location>
</feature>